<evidence type="ECO:0000256" key="2">
    <source>
        <dbReference type="ARBA" id="ARBA00023134"/>
    </source>
</evidence>
<keyword evidence="4" id="KW-0472">Membrane</keyword>
<dbReference type="OrthoDB" id="10020961at2759"/>
<dbReference type="AlphaFoldDB" id="A0A9W6ZU17"/>
<keyword evidence="7" id="KW-1185">Reference proteome</keyword>
<dbReference type="Proteomes" id="UP001165085">
    <property type="component" value="Unassembled WGS sequence"/>
</dbReference>
<feature type="domain" description="EF hand associated type-2" evidence="5">
    <location>
        <begin position="207"/>
        <end position="271"/>
    </location>
</feature>
<accession>A0A9W6ZU17</accession>
<organism evidence="6 7">
    <name type="scientific">Triparma strigata</name>
    <dbReference type="NCBI Taxonomy" id="1606541"/>
    <lineage>
        <taxon>Eukaryota</taxon>
        <taxon>Sar</taxon>
        <taxon>Stramenopiles</taxon>
        <taxon>Ochrophyta</taxon>
        <taxon>Bolidophyceae</taxon>
        <taxon>Parmales</taxon>
        <taxon>Triparmaceae</taxon>
        <taxon>Triparma</taxon>
    </lineage>
</organism>
<feature type="compositionally biased region" description="Low complexity" evidence="3">
    <location>
        <begin position="355"/>
        <end position="366"/>
    </location>
</feature>
<keyword evidence="4" id="KW-1133">Transmembrane helix</keyword>
<evidence type="ECO:0000259" key="5">
    <source>
        <dbReference type="Pfam" id="PF08356"/>
    </source>
</evidence>
<feature type="region of interest" description="Disordered" evidence="3">
    <location>
        <begin position="350"/>
        <end position="372"/>
    </location>
</feature>
<dbReference type="EMBL" id="BRXY01000065">
    <property type="protein sequence ID" value="GMH60462.1"/>
    <property type="molecule type" value="Genomic_DNA"/>
</dbReference>
<feature type="transmembrane region" description="Helical" evidence="4">
    <location>
        <begin position="596"/>
        <end position="617"/>
    </location>
</feature>
<dbReference type="PRINTS" id="PR00449">
    <property type="entry name" value="RASTRNSFRMNG"/>
</dbReference>
<dbReference type="PANTHER" id="PTHR24073">
    <property type="entry name" value="DRAB5-RELATED"/>
    <property type="match status" value="1"/>
</dbReference>
<proteinExistence type="predicted"/>
<evidence type="ECO:0000256" key="3">
    <source>
        <dbReference type="SAM" id="MobiDB-lite"/>
    </source>
</evidence>
<dbReference type="Gene3D" id="1.10.238.10">
    <property type="entry name" value="EF-hand"/>
    <property type="match status" value="1"/>
</dbReference>
<dbReference type="InterPro" id="IPR027417">
    <property type="entry name" value="P-loop_NTPase"/>
</dbReference>
<dbReference type="GO" id="GO:0005525">
    <property type="term" value="F:GTP binding"/>
    <property type="evidence" value="ECO:0007669"/>
    <property type="project" value="UniProtKB-KW"/>
</dbReference>
<protein>
    <recommendedName>
        <fullName evidence="5">EF hand associated type-2 domain-containing protein</fullName>
    </recommendedName>
</protein>
<dbReference type="Gene3D" id="3.40.50.300">
    <property type="entry name" value="P-loop containing nucleotide triphosphate hydrolases"/>
    <property type="match status" value="1"/>
</dbReference>
<keyword evidence="1" id="KW-0547">Nucleotide-binding</keyword>
<dbReference type="InterPro" id="IPR013567">
    <property type="entry name" value="EF_hand_assoc_2"/>
</dbReference>
<gene>
    <name evidence="6" type="ORF">TrST_g5663</name>
</gene>
<evidence type="ECO:0000256" key="4">
    <source>
        <dbReference type="SAM" id="Phobius"/>
    </source>
</evidence>
<evidence type="ECO:0000313" key="6">
    <source>
        <dbReference type="EMBL" id="GMH60462.1"/>
    </source>
</evidence>
<dbReference type="SMART" id="SM00175">
    <property type="entry name" value="RAB"/>
    <property type="match status" value="1"/>
</dbReference>
<name>A0A9W6ZU17_9STRA</name>
<sequence>MDEIREIRVLVLGDEGVGKSSLISTYVSQIFSPVPPKMIPILVPPSHALPSVRATILDSSTADPIDLNGIDSAVLVYDLHRQSTFESLERVYLPIIAERNIPTILCASKVDKGTNPPPALLSLLSKYKFVHCCISVSSKTLLQINELFLTSMAIILYPLPPLFDLTTSELKPLAVKAFLRIYRMYTSLKTLPDSSLNTFQTHYFSAPLLSDDILGLKKIVSKSSPSSLSNGDFTKEGFLNIFKMFIMRNQLEMPWTVLKAEGYAVTEELTLECPDFKWKGRMPASAERFLEGMKDGCGDGKGVDIQRVVEVIEGGVPWEEGFFFEGCWSGVGGELGRSGEEEGMAGSIIVPPGSPRRTPTQPQQQQYDSRLDDSTALLDGGSILLEGEEGSEGEERMMPADEFVDAYILSYDVAPVKTLRHIHALGWRGIKEGEKESKYIRIRVLTGDSSTGDKILSVVSRYRNNRVVVTTVPWGSQDKGNDDDFDLTVFVIVEGRDAVIEEALECCRNLGREKRRCFVRLEDGSVDLGESNAAGRCEAVVKHCQERDLETPFISEEEGDAVAWLVECATSEGGESDKRVKPFEKERRQALKRRKMFKYGAGFVGVLVLGVAGLTVWKKNARVKSLLEGITDAIGISNKSVSARTGATTTTSASIIKNES</sequence>
<keyword evidence="2" id="KW-0342">GTP-binding</keyword>
<comment type="caution">
    <text evidence="6">The sequence shown here is derived from an EMBL/GenBank/DDBJ whole genome shotgun (WGS) entry which is preliminary data.</text>
</comment>
<evidence type="ECO:0000313" key="7">
    <source>
        <dbReference type="Proteomes" id="UP001165085"/>
    </source>
</evidence>
<dbReference type="SUPFAM" id="SSF52540">
    <property type="entry name" value="P-loop containing nucleoside triphosphate hydrolases"/>
    <property type="match status" value="1"/>
</dbReference>
<evidence type="ECO:0000256" key="1">
    <source>
        <dbReference type="ARBA" id="ARBA00022741"/>
    </source>
</evidence>
<dbReference type="Pfam" id="PF08356">
    <property type="entry name" value="EF_assoc_2"/>
    <property type="match status" value="1"/>
</dbReference>
<keyword evidence="4" id="KW-0812">Transmembrane</keyword>
<reference evidence="7" key="1">
    <citation type="journal article" date="2023" name="Commun. Biol.">
        <title>Genome analysis of Parmales, the sister group of diatoms, reveals the evolutionary specialization of diatoms from phago-mixotrophs to photoautotrophs.</title>
        <authorList>
            <person name="Ban H."/>
            <person name="Sato S."/>
            <person name="Yoshikawa S."/>
            <person name="Yamada K."/>
            <person name="Nakamura Y."/>
            <person name="Ichinomiya M."/>
            <person name="Sato N."/>
            <person name="Blanc-Mathieu R."/>
            <person name="Endo H."/>
            <person name="Kuwata A."/>
            <person name="Ogata H."/>
        </authorList>
    </citation>
    <scope>NUCLEOTIDE SEQUENCE [LARGE SCALE GENOMIC DNA]</scope>
    <source>
        <strain evidence="7">NIES 3701</strain>
    </source>
</reference>